<evidence type="ECO:0000256" key="5">
    <source>
        <dbReference type="ARBA" id="ARBA00023002"/>
    </source>
</evidence>
<feature type="domain" description="Acyl-CoA dehydrogenase/oxidase N-terminal" evidence="7">
    <location>
        <begin position="5"/>
        <end position="116"/>
    </location>
</feature>
<dbReference type="Gene3D" id="2.40.110.10">
    <property type="entry name" value="Butyryl-CoA Dehydrogenase, subunit A, domain 2"/>
    <property type="match status" value="1"/>
</dbReference>
<evidence type="ECO:0000256" key="4">
    <source>
        <dbReference type="ARBA" id="ARBA00022827"/>
    </source>
</evidence>
<dbReference type="Gene3D" id="1.20.140.10">
    <property type="entry name" value="Butyryl-CoA Dehydrogenase, subunit A, domain 3"/>
    <property type="match status" value="1"/>
</dbReference>
<comment type="cofactor">
    <cofactor evidence="1">
        <name>FAD</name>
        <dbReference type="ChEBI" id="CHEBI:57692"/>
    </cofactor>
</comment>
<evidence type="ECO:0000256" key="1">
    <source>
        <dbReference type="ARBA" id="ARBA00001974"/>
    </source>
</evidence>
<sequence>MAVLNDEQEMLRDMAREWTKNEHPVGAWRKVRDAGEPFDADAWGAMAEMGWAGIIVPEEHGGSDFGWMSLGLVVEELGKSLAASPLIASALAASAIVLGGSDEQKAQYLPRLASGELIGTLAFDEGPRHVGLKANASVHDGRLTGTKAFVHEASRAGLFVVLASDGVYLVEQGQGVTLSSRALADMRDHAEIDFNNAPAQKLAAGGDDLAQKILDRARVLTAAEMLGMCQAVFDTTLDYLKQRVQFNQVLSSFQALQHRMADLYSELEMTRSAVEGGLQALDSGFAVTEAAMLAKTRANDALHLMSKEGIQLHGGIGMTDEYDVGFYLKRARVLEAAWGASSHLRDLYAMTKGY</sequence>
<evidence type="ECO:0000259" key="6">
    <source>
        <dbReference type="Pfam" id="PF00441"/>
    </source>
</evidence>
<evidence type="ECO:0000256" key="3">
    <source>
        <dbReference type="ARBA" id="ARBA00022630"/>
    </source>
</evidence>
<keyword evidence="3" id="KW-0285">Flavoprotein</keyword>
<protein>
    <submittedName>
        <fullName evidence="8">Acyl-CoA/acyl-ACP dehydrogenase</fullName>
    </submittedName>
</protein>
<dbReference type="PANTHER" id="PTHR43884">
    <property type="entry name" value="ACYL-COA DEHYDROGENASE"/>
    <property type="match status" value="1"/>
</dbReference>
<evidence type="ECO:0000313" key="9">
    <source>
        <dbReference type="Proteomes" id="UP000759298"/>
    </source>
</evidence>
<reference evidence="8 9" key="1">
    <citation type="submission" date="2021-07" db="EMBL/GenBank/DDBJ databases">
        <title>Alteriqipengyuania abyssalis NZ-12B nov, sp.nov isolated from deep sea sponge in pacific ocean.</title>
        <authorList>
            <person name="Tareen S."/>
            <person name="Wink J."/>
        </authorList>
    </citation>
    <scope>NUCLEOTIDE SEQUENCE [LARGE SCALE GENOMIC DNA]</scope>
    <source>
        <strain evidence="8 9">NZ-12B</strain>
    </source>
</reference>
<dbReference type="SUPFAM" id="SSF56645">
    <property type="entry name" value="Acyl-CoA dehydrogenase NM domain-like"/>
    <property type="match status" value="1"/>
</dbReference>
<dbReference type="InterPro" id="IPR013786">
    <property type="entry name" value="AcylCoA_DH/ox_N"/>
</dbReference>
<dbReference type="Gene3D" id="1.10.540.10">
    <property type="entry name" value="Acyl-CoA dehydrogenase/oxidase, N-terminal domain"/>
    <property type="match status" value="1"/>
</dbReference>
<evidence type="ECO:0000313" key="8">
    <source>
        <dbReference type="EMBL" id="MBY8335422.1"/>
    </source>
</evidence>
<dbReference type="InterPro" id="IPR009100">
    <property type="entry name" value="AcylCoA_DH/oxidase_NM_dom_sf"/>
</dbReference>
<dbReference type="Proteomes" id="UP000759298">
    <property type="component" value="Unassembled WGS sequence"/>
</dbReference>
<gene>
    <name evidence="8" type="ORF">KYN89_00010</name>
</gene>
<keyword evidence="4" id="KW-0274">FAD</keyword>
<evidence type="ECO:0000256" key="2">
    <source>
        <dbReference type="ARBA" id="ARBA00009347"/>
    </source>
</evidence>
<dbReference type="Pfam" id="PF02771">
    <property type="entry name" value="Acyl-CoA_dh_N"/>
    <property type="match status" value="1"/>
</dbReference>
<feature type="domain" description="Acyl-CoA dehydrogenase/oxidase C-terminal" evidence="6">
    <location>
        <begin position="206"/>
        <end position="349"/>
    </location>
</feature>
<comment type="caution">
    <text evidence="8">The sequence shown here is derived from an EMBL/GenBank/DDBJ whole genome shotgun (WGS) entry which is preliminary data.</text>
</comment>
<dbReference type="EMBL" id="JAHWXP010000001">
    <property type="protein sequence ID" value="MBY8335422.1"/>
    <property type="molecule type" value="Genomic_DNA"/>
</dbReference>
<evidence type="ECO:0000259" key="7">
    <source>
        <dbReference type="Pfam" id="PF02771"/>
    </source>
</evidence>
<dbReference type="SUPFAM" id="SSF47203">
    <property type="entry name" value="Acyl-CoA dehydrogenase C-terminal domain-like"/>
    <property type="match status" value="1"/>
</dbReference>
<proteinExistence type="inferred from homology"/>
<keyword evidence="9" id="KW-1185">Reference proteome</keyword>
<accession>A0ABS7PC69</accession>
<comment type="similarity">
    <text evidence="2">Belongs to the acyl-CoA dehydrogenase family.</text>
</comment>
<dbReference type="InterPro" id="IPR046373">
    <property type="entry name" value="Acyl-CoA_Oxase/DH_mid-dom_sf"/>
</dbReference>
<keyword evidence="5" id="KW-0560">Oxidoreductase</keyword>
<dbReference type="InterPro" id="IPR036250">
    <property type="entry name" value="AcylCo_DH-like_C"/>
</dbReference>
<dbReference type="Pfam" id="PF00441">
    <property type="entry name" value="Acyl-CoA_dh_1"/>
    <property type="match status" value="1"/>
</dbReference>
<dbReference type="RefSeq" id="WP_222823258.1">
    <property type="nucleotide sequence ID" value="NZ_JAHWXP010000001.1"/>
</dbReference>
<name>A0ABS7PC69_9SPHN</name>
<organism evidence="8 9">
    <name type="scientific">Alteriqipengyuania abyssalis</name>
    <dbReference type="NCBI Taxonomy" id="2860200"/>
    <lineage>
        <taxon>Bacteria</taxon>
        <taxon>Pseudomonadati</taxon>
        <taxon>Pseudomonadota</taxon>
        <taxon>Alphaproteobacteria</taxon>
        <taxon>Sphingomonadales</taxon>
        <taxon>Erythrobacteraceae</taxon>
        <taxon>Alteriqipengyuania</taxon>
    </lineage>
</organism>
<dbReference type="InterPro" id="IPR009075">
    <property type="entry name" value="AcylCo_DH/oxidase_C"/>
</dbReference>
<dbReference type="PANTHER" id="PTHR43884:SF20">
    <property type="entry name" value="ACYL-COA DEHYDROGENASE FADE28"/>
    <property type="match status" value="1"/>
</dbReference>
<dbReference type="InterPro" id="IPR037069">
    <property type="entry name" value="AcylCoA_DH/ox_N_sf"/>
</dbReference>